<accession>A0ABW5EHJ6</accession>
<reference evidence="8" key="1">
    <citation type="journal article" date="2019" name="Int. J. Syst. Evol. Microbiol.">
        <title>The Global Catalogue of Microorganisms (GCM) 10K type strain sequencing project: providing services to taxonomists for standard genome sequencing and annotation.</title>
        <authorList>
            <consortium name="The Broad Institute Genomics Platform"/>
            <consortium name="The Broad Institute Genome Sequencing Center for Infectious Disease"/>
            <person name="Wu L."/>
            <person name="Ma J."/>
        </authorList>
    </citation>
    <scope>NUCLEOTIDE SEQUENCE [LARGE SCALE GENOMIC DNA]</scope>
    <source>
        <strain evidence="8">KCTC 12848</strain>
    </source>
</reference>
<keyword evidence="4" id="KW-0677">Repeat</keyword>
<comment type="caution">
    <text evidence="7">The sequence shown here is derived from an EMBL/GenBank/DDBJ whole genome shotgun (WGS) entry which is preliminary data.</text>
</comment>
<dbReference type="InterPro" id="IPR036388">
    <property type="entry name" value="WH-like_DNA-bd_sf"/>
</dbReference>
<dbReference type="Gene3D" id="1.10.10.10">
    <property type="entry name" value="Winged helix-like DNA-binding domain superfamily/Winged helix DNA-binding domain"/>
    <property type="match status" value="1"/>
</dbReference>
<comment type="similarity">
    <text evidence="1 5">Belongs to the ModE family.</text>
</comment>
<dbReference type="RefSeq" id="WP_265720955.1">
    <property type="nucleotide sequence ID" value="NZ_JAPIVK010000007.1"/>
</dbReference>
<dbReference type="InterPro" id="IPR016462">
    <property type="entry name" value="ModE"/>
</dbReference>
<dbReference type="Pfam" id="PF03459">
    <property type="entry name" value="TOBE"/>
    <property type="match status" value="2"/>
</dbReference>
<evidence type="ECO:0000313" key="8">
    <source>
        <dbReference type="Proteomes" id="UP001597425"/>
    </source>
</evidence>
<evidence type="ECO:0000256" key="5">
    <source>
        <dbReference type="PIRNR" id="PIRNR005763"/>
    </source>
</evidence>
<dbReference type="SUPFAM" id="SSF46785">
    <property type="entry name" value="Winged helix' DNA-binding domain"/>
    <property type="match status" value="1"/>
</dbReference>
<dbReference type="Proteomes" id="UP001597425">
    <property type="component" value="Unassembled WGS sequence"/>
</dbReference>
<dbReference type="InterPro" id="IPR005116">
    <property type="entry name" value="Transp-assoc_OB_typ1"/>
</dbReference>
<dbReference type="NCBIfam" id="TIGR00638">
    <property type="entry name" value="Mop"/>
    <property type="match status" value="2"/>
</dbReference>
<dbReference type="InterPro" id="IPR008995">
    <property type="entry name" value="Mo/tungstate-bd_C_term_dom"/>
</dbReference>
<evidence type="ECO:0000256" key="2">
    <source>
        <dbReference type="ARBA" id="ARBA00022448"/>
    </source>
</evidence>
<proteinExistence type="inferred from homology"/>
<evidence type="ECO:0000313" key="7">
    <source>
        <dbReference type="EMBL" id="MFD2310904.1"/>
    </source>
</evidence>
<evidence type="ECO:0000256" key="4">
    <source>
        <dbReference type="ARBA" id="ARBA00022737"/>
    </source>
</evidence>
<evidence type="ECO:0000259" key="6">
    <source>
        <dbReference type="PROSITE" id="PS51866"/>
    </source>
</evidence>
<organism evidence="7 8">
    <name type="scientific">Microbulbifer halophilus</name>
    <dbReference type="NCBI Taxonomy" id="453963"/>
    <lineage>
        <taxon>Bacteria</taxon>
        <taxon>Pseudomonadati</taxon>
        <taxon>Pseudomonadota</taxon>
        <taxon>Gammaproteobacteria</taxon>
        <taxon>Cellvibrionales</taxon>
        <taxon>Microbulbiferaceae</taxon>
        <taxon>Microbulbifer</taxon>
    </lineage>
</organism>
<feature type="domain" description="Mop" evidence="6">
    <location>
        <begin position="209"/>
        <end position="275"/>
    </location>
</feature>
<evidence type="ECO:0000256" key="1">
    <source>
        <dbReference type="ARBA" id="ARBA00008110"/>
    </source>
</evidence>
<gene>
    <name evidence="7" type="ORF">ACFSKX_10795</name>
</gene>
<sequence length="277" mass="29535">MGRLQALTDDMAGNDRPSLQGNLFFLDDRETFTASQIRLLLAIDECGSISAAAKQMGISYKTAWDRVNAMNNLSEQPLVVRSAGGARGGGTRITELGRQIVRGFLALQEEHRAFVEQLGKRLHSIADIANFVRSGSLKTSARNQFRGRITAVTPGAVNAEVSLRLGDSHTLTAIITNDSLDELGFEAGGSAIALIKASWVLLSKDIELKSSARNKLVGRVLRIAPGAVNSDVTLGLGDGKSISAMVTSGSVDELELREGDTACAFFKASSVILMADR</sequence>
<dbReference type="SUPFAM" id="SSF50331">
    <property type="entry name" value="MOP-like"/>
    <property type="match status" value="2"/>
</dbReference>
<dbReference type="Gene3D" id="2.40.50.100">
    <property type="match status" value="2"/>
</dbReference>
<keyword evidence="3 5" id="KW-0500">Molybdenum</keyword>
<dbReference type="PROSITE" id="PS51866">
    <property type="entry name" value="MOP"/>
    <property type="match status" value="2"/>
</dbReference>
<dbReference type="InterPro" id="IPR000847">
    <property type="entry name" value="LysR_HTH_N"/>
</dbReference>
<dbReference type="PIRSF" id="PIRSF005763">
    <property type="entry name" value="Txn_reg_ModE"/>
    <property type="match status" value="1"/>
</dbReference>
<dbReference type="InterPro" id="IPR051815">
    <property type="entry name" value="Molybdate_resp_trans_reg"/>
</dbReference>
<evidence type="ECO:0000256" key="3">
    <source>
        <dbReference type="ARBA" id="ARBA00022505"/>
    </source>
</evidence>
<dbReference type="EMBL" id="JBHUJD010000012">
    <property type="protein sequence ID" value="MFD2310904.1"/>
    <property type="molecule type" value="Genomic_DNA"/>
</dbReference>
<dbReference type="InterPro" id="IPR004606">
    <property type="entry name" value="Mop_domain"/>
</dbReference>
<dbReference type="PANTHER" id="PTHR30432">
    <property type="entry name" value="TRANSCRIPTIONAL REGULATOR MODE"/>
    <property type="match status" value="1"/>
</dbReference>
<keyword evidence="8" id="KW-1185">Reference proteome</keyword>
<protein>
    <submittedName>
        <fullName evidence="7">TOBE domain-containing protein</fullName>
    </submittedName>
</protein>
<keyword evidence="2 5" id="KW-0813">Transport</keyword>
<name>A0ABW5EHJ6_9GAMM</name>
<dbReference type="PANTHER" id="PTHR30432:SF1">
    <property type="entry name" value="DNA-BINDING TRANSCRIPTIONAL DUAL REGULATOR MODE"/>
    <property type="match status" value="1"/>
</dbReference>
<feature type="domain" description="Mop" evidence="6">
    <location>
        <begin position="138"/>
        <end position="204"/>
    </location>
</feature>
<dbReference type="InterPro" id="IPR036390">
    <property type="entry name" value="WH_DNA-bd_sf"/>
</dbReference>
<dbReference type="Pfam" id="PF00126">
    <property type="entry name" value="HTH_1"/>
    <property type="match status" value="1"/>
</dbReference>